<keyword evidence="10" id="KW-1185">Reference proteome</keyword>
<evidence type="ECO:0000313" key="10">
    <source>
        <dbReference type="Proteomes" id="UP000717585"/>
    </source>
</evidence>
<evidence type="ECO:0000259" key="8">
    <source>
        <dbReference type="Pfam" id="PF08033"/>
    </source>
</evidence>
<dbReference type="GO" id="GO:0090110">
    <property type="term" value="P:COPII-coated vesicle cargo loading"/>
    <property type="evidence" value="ECO:0007669"/>
    <property type="project" value="TreeGrafter"/>
</dbReference>
<reference evidence="9" key="1">
    <citation type="submission" date="2021-05" db="EMBL/GenBank/DDBJ databases">
        <title>A free-living protist that lacks canonical eukaryotic 1 DNA replication and segregation systems.</title>
        <authorList>
            <person name="Salas-Leiva D.E."/>
            <person name="Tromer E.C."/>
            <person name="Curtis B.A."/>
            <person name="Jerlstrom-Hultqvist J."/>
            <person name="Kolisko M."/>
            <person name="Yi Z."/>
            <person name="Salas-Leiva J.S."/>
            <person name="Gallot-Lavallee L."/>
            <person name="Kops G.J.P.L."/>
            <person name="Archibald J.M."/>
            <person name="Simpson A.G.B."/>
            <person name="Roger A.J."/>
        </authorList>
    </citation>
    <scope>NUCLEOTIDE SEQUENCE</scope>
    <source>
        <strain evidence="9">BICM</strain>
    </source>
</reference>
<dbReference type="InterPro" id="IPR036175">
    <property type="entry name" value="Sec23/24_helical_dom_sf"/>
</dbReference>
<dbReference type="SUPFAM" id="SSF82754">
    <property type="entry name" value="C-terminal, gelsolin-like domain of Sec23/24"/>
    <property type="match status" value="1"/>
</dbReference>
<dbReference type="OrthoDB" id="49016at2759"/>
<feature type="compositionally biased region" description="Low complexity" evidence="4">
    <location>
        <begin position="15"/>
        <end position="30"/>
    </location>
</feature>
<protein>
    <submittedName>
        <fullName evidence="9">COPII coat complex component Sec24</fullName>
    </submittedName>
</protein>
<evidence type="ECO:0000259" key="5">
    <source>
        <dbReference type="Pfam" id="PF04810"/>
    </source>
</evidence>
<accession>A0A8J6B5R9</accession>
<dbReference type="InterPro" id="IPR006896">
    <property type="entry name" value="Sec23/24_trunk_dom"/>
</dbReference>
<evidence type="ECO:0000259" key="7">
    <source>
        <dbReference type="Pfam" id="PF04815"/>
    </source>
</evidence>
<proteinExistence type="inferred from homology"/>
<dbReference type="InterPro" id="IPR036174">
    <property type="entry name" value="Znf_Sec23_Sec24_sf"/>
</dbReference>
<dbReference type="SUPFAM" id="SSF82919">
    <property type="entry name" value="Zn-finger domain of Sec23/24"/>
    <property type="match status" value="1"/>
</dbReference>
<dbReference type="SUPFAM" id="SSF81811">
    <property type="entry name" value="Helical domain of Sec23/24"/>
    <property type="match status" value="1"/>
</dbReference>
<dbReference type="GO" id="GO:0006886">
    <property type="term" value="P:intracellular protein transport"/>
    <property type="evidence" value="ECO:0007669"/>
    <property type="project" value="InterPro"/>
</dbReference>
<dbReference type="Pfam" id="PF04815">
    <property type="entry name" value="Sec23_helical"/>
    <property type="match status" value="1"/>
</dbReference>
<dbReference type="SUPFAM" id="SSF81995">
    <property type="entry name" value="beta-sandwich domain of Sec23/24"/>
    <property type="match status" value="1"/>
</dbReference>
<feature type="domain" description="Sec23/Sec24 beta-sandwich" evidence="8">
    <location>
        <begin position="452"/>
        <end position="534"/>
    </location>
</feature>
<feature type="domain" description="Sec23/Sec24 helical" evidence="7">
    <location>
        <begin position="545"/>
        <end position="643"/>
    </location>
</feature>
<comment type="caution">
    <text evidence="9">The sequence shown here is derived from an EMBL/GenBank/DDBJ whole genome shotgun (WGS) entry which is preliminary data.</text>
</comment>
<dbReference type="Pfam" id="PF04810">
    <property type="entry name" value="zf-Sec23_Sec24"/>
    <property type="match status" value="1"/>
</dbReference>
<dbReference type="InterPro" id="IPR029006">
    <property type="entry name" value="ADF-H/Gelsolin-like_dom_sf"/>
</dbReference>
<evidence type="ECO:0000256" key="4">
    <source>
        <dbReference type="SAM" id="MobiDB-lite"/>
    </source>
</evidence>
<evidence type="ECO:0000256" key="1">
    <source>
        <dbReference type="ARBA" id="ARBA00008334"/>
    </source>
</evidence>
<dbReference type="InterPro" id="IPR050550">
    <property type="entry name" value="SEC23_SEC24_subfamily"/>
</dbReference>
<feature type="region of interest" description="Disordered" evidence="4">
    <location>
        <begin position="1"/>
        <end position="53"/>
    </location>
</feature>
<dbReference type="InterPro" id="IPR012990">
    <property type="entry name" value="Beta-sandwich_Sec23_24"/>
</dbReference>
<feature type="domain" description="Zinc finger Sec23/Sec24-type" evidence="5">
    <location>
        <begin position="132"/>
        <end position="170"/>
    </location>
</feature>
<dbReference type="InterPro" id="IPR036180">
    <property type="entry name" value="Gelsolin-like_dom_sf"/>
</dbReference>
<dbReference type="AlphaFoldDB" id="A0A8J6B5R9"/>
<gene>
    <name evidence="9" type="ORF">J8273_3576</name>
</gene>
<dbReference type="SUPFAM" id="SSF53300">
    <property type="entry name" value="vWA-like"/>
    <property type="match status" value="1"/>
</dbReference>
<organism evidence="9 10">
    <name type="scientific">Carpediemonas membranifera</name>
    <dbReference type="NCBI Taxonomy" id="201153"/>
    <lineage>
        <taxon>Eukaryota</taxon>
        <taxon>Metamonada</taxon>
        <taxon>Carpediemonas-like organisms</taxon>
        <taxon>Carpediemonas</taxon>
    </lineage>
</organism>
<dbReference type="Gene3D" id="2.60.40.1670">
    <property type="entry name" value="beta-sandwich domain of Sec23/24"/>
    <property type="match status" value="1"/>
</dbReference>
<feature type="domain" description="Sec23/Sec24 trunk" evidence="6">
    <location>
        <begin position="207"/>
        <end position="445"/>
    </location>
</feature>
<dbReference type="PANTHER" id="PTHR13803">
    <property type="entry name" value="SEC24-RELATED PROTEIN"/>
    <property type="match status" value="1"/>
</dbReference>
<dbReference type="InterPro" id="IPR006895">
    <property type="entry name" value="Znf_Sec23_Sec24"/>
</dbReference>
<keyword evidence="2" id="KW-0813">Transport</keyword>
<evidence type="ECO:0000313" key="9">
    <source>
        <dbReference type="EMBL" id="KAG9393437.1"/>
    </source>
</evidence>
<dbReference type="GO" id="GO:0030127">
    <property type="term" value="C:COPII vesicle coat"/>
    <property type="evidence" value="ECO:0007669"/>
    <property type="project" value="InterPro"/>
</dbReference>
<dbReference type="Gene3D" id="1.20.120.730">
    <property type="entry name" value="Sec23/Sec24 helical domain"/>
    <property type="match status" value="1"/>
</dbReference>
<dbReference type="EMBL" id="JAHDYR010000025">
    <property type="protein sequence ID" value="KAG9393437.1"/>
    <property type="molecule type" value="Genomic_DNA"/>
</dbReference>
<dbReference type="Pfam" id="PF08033">
    <property type="entry name" value="Sec23_BS"/>
    <property type="match status" value="1"/>
</dbReference>
<evidence type="ECO:0000256" key="2">
    <source>
        <dbReference type="ARBA" id="ARBA00022448"/>
    </source>
</evidence>
<evidence type="ECO:0000256" key="3">
    <source>
        <dbReference type="ARBA" id="ARBA00022927"/>
    </source>
</evidence>
<dbReference type="Gene3D" id="2.30.30.380">
    <property type="entry name" value="Zn-finger domain of Sec23/24"/>
    <property type="match status" value="1"/>
</dbReference>
<dbReference type="InterPro" id="IPR036465">
    <property type="entry name" value="vWFA_dom_sf"/>
</dbReference>
<dbReference type="Proteomes" id="UP000717585">
    <property type="component" value="Unassembled WGS sequence"/>
</dbReference>
<feature type="compositionally biased region" description="Polar residues" evidence="4">
    <location>
        <begin position="31"/>
        <end position="40"/>
    </location>
</feature>
<dbReference type="GO" id="GO:0000149">
    <property type="term" value="F:SNARE binding"/>
    <property type="evidence" value="ECO:0007669"/>
    <property type="project" value="TreeGrafter"/>
</dbReference>
<dbReference type="Gene3D" id="3.40.20.10">
    <property type="entry name" value="Severin"/>
    <property type="match status" value="1"/>
</dbReference>
<dbReference type="Pfam" id="PF04811">
    <property type="entry name" value="Sec23_trunk"/>
    <property type="match status" value="1"/>
</dbReference>
<sequence>MNAPLSAPVFEDYPQEQQQPVATQQAPNTTVAPQGTSASSFLPPPPVLGAYTAPTQAPTAPVVAQQPQAPRTVPIPKVVSKPVGEHLRLTNKCIGNNAGIMNKWPAPFGAVARPLAPMAKPVPVINFNDINPVRCSNCRSYVNCYTPFVDHGSRWKCIICGTINKTPDRYHQPLDSNGRRIDAENRPELANGVYELAAPEPYMVRPPQPPVYTFVLDVSDPAIKTRLIDTVCSTLKFNLTRMAQDTRILVSFITFDSAVQFWRFPPHTETAHEIVEPVTAGAPFIPMPLQGDLIVNLAENLDKICGFLDMLPHRFSEARAEPSGAFGPAITSAVRSIMTYGGRVLYFLASLPTMGVGSLTDRESAGKLNIDGKGLFSPSNDAYKELATEASQAHVCIDGFHTASTYMDVATLSVLSRLTSGSAEYYPTFLAVRDGRKLSSDVGRVLSRETALEAVFRVRCSAGAKVTRYLGHFFTRQTNLLNMANADADSAVGLEIAVEDTIVQNTVYIQTALLYTTTSGERRVRVCTVPMQTTAETSDLFQTADMDTILCLEAKKAADKLADGAKIEEVRKDIDRRCQHTLALYTSTAPNPSPNQTLVLPETMRLYPLFSLALLKTSMVRMSAHAKADERAFVLSVLLSKPVGMVRSIIYPSCYCVDAQSDRLSLARLSIESIKPDQIYIIEDNHAIYVFVGRGVSTEVGMEAFEQFDPNDNKLALKLRTNTHAGKRIMDGLTLLRNRRVSEIPHFIVRQDGPLQRHFSELMLESSVNGQSYNEFVAYLQKSLSV</sequence>
<comment type="similarity">
    <text evidence="1">Belongs to the SEC23/SEC24 family. SEC24 subfamily.</text>
</comment>
<dbReference type="GO" id="GO:0008270">
    <property type="term" value="F:zinc ion binding"/>
    <property type="evidence" value="ECO:0007669"/>
    <property type="project" value="InterPro"/>
</dbReference>
<keyword evidence="3" id="KW-0653">Protein transport</keyword>
<evidence type="ECO:0000259" key="6">
    <source>
        <dbReference type="Pfam" id="PF04811"/>
    </source>
</evidence>
<name>A0A8J6B5R9_9EUKA</name>
<dbReference type="GO" id="GO:0070971">
    <property type="term" value="C:endoplasmic reticulum exit site"/>
    <property type="evidence" value="ECO:0007669"/>
    <property type="project" value="TreeGrafter"/>
</dbReference>
<dbReference type="InterPro" id="IPR006900">
    <property type="entry name" value="Sec23/24_helical_dom"/>
</dbReference>
<dbReference type="Gene3D" id="3.40.50.410">
    <property type="entry name" value="von Willebrand factor, type A domain"/>
    <property type="match status" value="1"/>
</dbReference>